<evidence type="ECO:0000256" key="2">
    <source>
        <dbReference type="PIRSR" id="PIRSR006386-1"/>
    </source>
</evidence>
<dbReference type="OrthoDB" id="5244108at2"/>
<evidence type="ECO:0000256" key="1">
    <source>
        <dbReference type="PIRNR" id="PIRNR006386"/>
    </source>
</evidence>
<comment type="catalytic activity">
    <reaction evidence="1">
        <text>2-hydroxychromene-2-carboxylate = (3E)-4-(2-hydroxyphenyl)-2-oxobut-3-enoate</text>
        <dbReference type="Rhea" id="RHEA:27401"/>
        <dbReference type="ChEBI" id="CHEBI:59350"/>
        <dbReference type="ChEBI" id="CHEBI:59353"/>
        <dbReference type="EC" id="5.99.1.4"/>
    </reaction>
</comment>
<proteinExistence type="inferred from homology"/>
<evidence type="ECO:0000313" key="5">
    <source>
        <dbReference type="Proteomes" id="UP000202440"/>
    </source>
</evidence>
<comment type="similarity">
    <text evidence="1">Belongs to the GST superfamily. NadH family.</text>
</comment>
<dbReference type="InterPro" id="IPR014440">
    <property type="entry name" value="HCCAis_GSTk"/>
</dbReference>
<dbReference type="GO" id="GO:0004364">
    <property type="term" value="F:glutathione transferase activity"/>
    <property type="evidence" value="ECO:0007669"/>
    <property type="project" value="TreeGrafter"/>
</dbReference>
<name>A0A222FG45_9GAMM</name>
<dbReference type="Gene3D" id="3.40.30.10">
    <property type="entry name" value="Glutaredoxin"/>
    <property type="match status" value="1"/>
</dbReference>
<keyword evidence="5" id="KW-1185">Reference proteome</keyword>
<dbReference type="InterPro" id="IPR036249">
    <property type="entry name" value="Thioredoxin-like_sf"/>
</dbReference>
<evidence type="ECO:0000313" key="4">
    <source>
        <dbReference type="EMBL" id="ASP37381.1"/>
    </source>
</evidence>
<dbReference type="RefSeq" id="WP_094058599.1">
    <property type="nucleotide sequence ID" value="NZ_CP022530.1"/>
</dbReference>
<dbReference type="GO" id="GO:0018845">
    <property type="term" value="F:2-hydroxychromene-2-carboxylate isomerase activity"/>
    <property type="evidence" value="ECO:0007669"/>
    <property type="project" value="UniProtKB-UniRule"/>
</dbReference>
<dbReference type="InterPro" id="IPR001853">
    <property type="entry name" value="DSBA-like_thioredoxin_dom"/>
</dbReference>
<reference evidence="4 5" key="1">
    <citation type="submission" date="2017-07" db="EMBL/GenBank/DDBJ databases">
        <title>Annotated genome sequence of Bacterioplanes sanyensis isolated from Red Sea.</title>
        <authorList>
            <person name="Rehman Z.U."/>
        </authorList>
    </citation>
    <scope>NUCLEOTIDE SEQUENCE [LARGE SCALE GENOMIC DNA]</scope>
    <source>
        <strain evidence="4 5">NV9</strain>
    </source>
</reference>
<dbReference type="GO" id="GO:1901170">
    <property type="term" value="P:naphthalene catabolic process"/>
    <property type="evidence" value="ECO:0007669"/>
    <property type="project" value="InterPro"/>
</dbReference>
<dbReference type="AlphaFoldDB" id="A0A222FG45"/>
<dbReference type="EC" id="5.99.1.4" evidence="1"/>
<dbReference type="Proteomes" id="UP000202440">
    <property type="component" value="Chromosome"/>
</dbReference>
<dbReference type="GO" id="GO:0006749">
    <property type="term" value="P:glutathione metabolic process"/>
    <property type="evidence" value="ECO:0007669"/>
    <property type="project" value="TreeGrafter"/>
</dbReference>
<dbReference type="Pfam" id="PF01323">
    <property type="entry name" value="DSBA"/>
    <property type="match status" value="1"/>
</dbReference>
<dbReference type="KEGG" id="bsan:CHH28_01205"/>
<dbReference type="PANTHER" id="PTHR42943">
    <property type="entry name" value="GLUTATHIONE S-TRANSFERASE KAPPA"/>
    <property type="match status" value="1"/>
</dbReference>
<dbReference type="InterPro" id="IPR051924">
    <property type="entry name" value="GST_Kappa/NadH"/>
</dbReference>
<accession>A0A222FG45</accession>
<dbReference type="PIRSF" id="PIRSF006386">
    <property type="entry name" value="HCCAis_GSTk"/>
    <property type="match status" value="1"/>
</dbReference>
<dbReference type="GO" id="GO:0004602">
    <property type="term" value="F:glutathione peroxidase activity"/>
    <property type="evidence" value="ECO:0007669"/>
    <property type="project" value="TreeGrafter"/>
</dbReference>
<gene>
    <name evidence="4" type="ORF">CHH28_01205</name>
</gene>
<dbReference type="CDD" id="cd03022">
    <property type="entry name" value="DsbA_HCCA_Iso"/>
    <property type="match status" value="1"/>
</dbReference>
<organism evidence="4 5">
    <name type="scientific">Bacterioplanes sanyensis</name>
    <dbReference type="NCBI Taxonomy" id="1249553"/>
    <lineage>
        <taxon>Bacteria</taxon>
        <taxon>Pseudomonadati</taxon>
        <taxon>Pseudomonadota</taxon>
        <taxon>Gammaproteobacteria</taxon>
        <taxon>Oceanospirillales</taxon>
        <taxon>Oceanospirillaceae</taxon>
        <taxon>Bacterioplanes</taxon>
    </lineage>
</organism>
<evidence type="ECO:0000259" key="3">
    <source>
        <dbReference type="Pfam" id="PF01323"/>
    </source>
</evidence>
<feature type="domain" description="DSBA-like thioredoxin" evidence="3">
    <location>
        <begin position="2"/>
        <end position="188"/>
    </location>
</feature>
<dbReference type="SUPFAM" id="SSF52833">
    <property type="entry name" value="Thioredoxin-like"/>
    <property type="match status" value="1"/>
</dbReference>
<keyword evidence="1 4" id="KW-0413">Isomerase</keyword>
<dbReference type="EMBL" id="CP022530">
    <property type="protein sequence ID" value="ASP37381.1"/>
    <property type="molecule type" value="Genomic_DNA"/>
</dbReference>
<sequence>MQIEFWFDFASSYSYPAAMRLQALSEHHHIDVRWRPFLLGAIFNHQGMHDSPFNINAVKGEYMWKDLARVCQDLCLPFAKPDVFPRNGLLPARVACCYANEPWLPAFVRAVFAANFEHNEDISSPHIIEQCLSRCGVNKPDILTAASSAESKHRLRQQTDEALQRGVFGAPSFFVGEELFWGNDRLERAIQWALEPK</sequence>
<dbReference type="PANTHER" id="PTHR42943:SF2">
    <property type="entry name" value="GLUTATHIONE S-TRANSFERASE KAPPA 1"/>
    <property type="match status" value="1"/>
</dbReference>
<feature type="active site" description="Nucleophile" evidence="2">
    <location>
        <position position="11"/>
    </location>
</feature>
<dbReference type="InterPro" id="IPR044087">
    <property type="entry name" value="NahD-like"/>
</dbReference>
<protein>
    <recommendedName>
        <fullName evidence="1">2-hydroxychromene-2-carboxylate isomerase</fullName>
        <ecNumber evidence="1">5.99.1.4</ecNumber>
    </recommendedName>
</protein>